<organism evidence="10 11">
    <name type="scientific">Aspergillus awamori</name>
    <name type="common">Black koji mold</name>
    <dbReference type="NCBI Taxonomy" id="105351"/>
    <lineage>
        <taxon>Eukaryota</taxon>
        <taxon>Fungi</taxon>
        <taxon>Dikarya</taxon>
        <taxon>Ascomycota</taxon>
        <taxon>Pezizomycotina</taxon>
        <taxon>Eurotiomycetes</taxon>
        <taxon>Eurotiomycetidae</taxon>
        <taxon>Eurotiales</taxon>
        <taxon>Aspergillaceae</taxon>
        <taxon>Aspergillus</taxon>
    </lineage>
</organism>
<dbReference type="PANTHER" id="PTHR46640">
    <property type="entry name" value="TRIACYLGLYCEROL LIPASE, PUTATIVE (AFU_ORTHOLOGUE AFUA_6G06510)-RELATED"/>
    <property type="match status" value="1"/>
</dbReference>
<name>A0A401L065_ASPAW</name>
<evidence type="ECO:0000256" key="3">
    <source>
        <dbReference type="ARBA" id="ARBA00022729"/>
    </source>
</evidence>
<evidence type="ECO:0000259" key="9">
    <source>
        <dbReference type="Pfam" id="PF01764"/>
    </source>
</evidence>
<dbReference type="GO" id="GO:0030600">
    <property type="term" value="F:feruloyl esterase activity"/>
    <property type="evidence" value="ECO:0007669"/>
    <property type="project" value="UniProtKB-EC"/>
</dbReference>
<proteinExistence type="inferred from homology"/>
<dbReference type="AlphaFoldDB" id="A0A401L065"/>
<dbReference type="InterPro" id="IPR029058">
    <property type="entry name" value="AB_hydrolase_fold"/>
</dbReference>
<protein>
    <recommendedName>
        <fullName evidence="1">feruloyl esterase</fullName>
        <ecNumber evidence="1">3.1.1.73</ecNumber>
    </recommendedName>
    <alternativeName>
        <fullName evidence="7">Ferulic acid esterase A</fullName>
    </alternativeName>
</protein>
<dbReference type="EMBL" id="BDHI01000021">
    <property type="protein sequence ID" value="GCB25019.1"/>
    <property type="molecule type" value="Genomic_DNA"/>
</dbReference>
<evidence type="ECO:0000256" key="1">
    <source>
        <dbReference type="ARBA" id="ARBA00013091"/>
    </source>
</evidence>
<dbReference type="STRING" id="105351.A0A401L065"/>
<dbReference type="CDD" id="cd00519">
    <property type="entry name" value="Lipase_3"/>
    <property type="match status" value="1"/>
</dbReference>
<sequence>MRVGKSTLFGGLALTPLTLAVPMLQSRATSDTAEWTELHRAAQLSSAAYTGCTGSAFDVTITKQINELVTDTQGFIGYSTEKKRITVAMRGSTSATDIANDVDTTLVEPTLSGVNFPSGAKMMHGIYSPWSSVHDDVISEVKSLVEQYPDYTIESTGHSLGGSLTYISYIALAQNFPGKTIISNALAAYPIGNEAFANFGASQNGTLNRGNNADDGVPNMYVMWPWDFVHYGTVGFPTPDMSIMNILLTFGLLQEYYSSGTQASTVKCSGERDTSCSAGNGQVGVTAGHFSNFGIAMGMAGCSSSLL</sequence>
<evidence type="ECO:0000256" key="8">
    <source>
        <dbReference type="SAM" id="SignalP"/>
    </source>
</evidence>
<feature type="chain" id="PRO_5019112693" description="feruloyl esterase" evidence="8">
    <location>
        <begin position="21"/>
        <end position="307"/>
    </location>
</feature>
<keyword evidence="3 8" id="KW-0732">Signal</keyword>
<keyword evidence="2" id="KW-0719">Serine esterase</keyword>
<reference evidence="10 11" key="1">
    <citation type="submission" date="2016-09" db="EMBL/GenBank/DDBJ databases">
        <title>Aspergillus awamori IFM 58123T.</title>
        <authorList>
            <person name="Kusuya Y."/>
            <person name="Shimizu M."/>
            <person name="Takahashi H."/>
            <person name="Yaguchi T."/>
        </authorList>
    </citation>
    <scope>NUCLEOTIDE SEQUENCE [LARGE SCALE GENOMIC DNA]</scope>
    <source>
        <strain evidence="10 11">IFM 58123</strain>
    </source>
</reference>
<feature type="domain" description="Fungal lipase-type" evidence="9">
    <location>
        <begin position="87"/>
        <end position="220"/>
    </location>
</feature>
<evidence type="ECO:0000256" key="2">
    <source>
        <dbReference type="ARBA" id="ARBA00022487"/>
    </source>
</evidence>
<comment type="catalytic activity">
    <reaction evidence="5">
        <text>feruloyl-polysaccharide + H2O = ferulate + polysaccharide.</text>
        <dbReference type="EC" id="3.1.1.73"/>
    </reaction>
</comment>
<dbReference type="Pfam" id="PF01764">
    <property type="entry name" value="Lipase_3"/>
    <property type="match status" value="1"/>
</dbReference>
<dbReference type="Gene3D" id="3.40.50.1820">
    <property type="entry name" value="alpha/beta hydrolase"/>
    <property type="match status" value="2"/>
</dbReference>
<dbReference type="Proteomes" id="UP000286921">
    <property type="component" value="Unassembled WGS sequence"/>
</dbReference>
<evidence type="ECO:0000256" key="6">
    <source>
        <dbReference type="ARBA" id="ARBA00037991"/>
    </source>
</evidence>
<dbReference type="SUPFAM" id="SSF53474">
    <property type="entry name" value="alpha/beta-Hydrolases"/>
    <property type="match status" value="1"/>
</dbReference>
<dbReference type="InterPro" id="IPR002921">
    <property type="entry name" value="Fungal_lipase-type"/>
</dbReference>
<evidence type="ECO:0000256" key="4">
    <source>
        <dbReference type="ARBA" id="ARBA00022801"/>
    </source>
</evidence>
<evidence type="ECO:0000313" key="11">
    <source>
        <dbReference type="Proteomes" id="UP000286921"/>
    </source>
</evidence>
<gene>
    <name evidence="10" type="ORF">AAWM_07904</name>
</gene>
<feature type="signal peptide" evidence="8">
    <location>
        <begin position="1"/>
        <end position="20"/>
    </location>
</feature>
<comment type="similarity">
    <text evidence="6">Belongs to the AB hydrolase superfamily. FaeA family.</text>
</comment>
<dbReference type="InterPro" id="IPR051299">
    <property type="entry name" value="AB_hydrolase_lip/est"/>
</dbReference>
<keyword evidence="11" id="KW-1185">Reference proteome</keyword>
<keyword evidence="4" id="KW-0378">Hydrolase</keyword>
<evidence type="ECO:0000313" key="10">
    <source>
        <dbReference type="EMBL" id="GCB25019.1"/>
    </source>
</evidence>
<dbReference type="GO" id="GO:0006629">
    <property type="term" value="P:lipid metabolic process"/>
    <property type="evidence" value="ECO:0007669"/>
    <property type="project" value="InterPro"/>
</dbReference>
<accession>A0A401L065</accession>
<dbReference type="EC" id="3.1.1.73" evidence="1"/>
<comment type="caution">
    <text evidence="10">The sequence shown here is derived from an EMBL/GenBank/DDBJ whole genome shotgun (WGS) entry which is preliminary data.</text>
</comment>
<evidence type="ECO:0000256" key="5">
    <source>
        <dbReference type="ARBA" id="ARBA00034075"/>
    </source>
</evidence>
<evidence type="ECO:0000256" key="7">
    <source>
        <dbReference type="ARBA" id="ARBA00041313"/>
    </source>
</evidence>
<dbReference type="PANTHER" id="PTHR46640:SF1">
    <property type="entry name" value="FUNGAL LIPASE-LIKE DOMAIN-CONTAINING PROTEIN-RELATED"/>
    <property type="match status" value="1"/>
</dbReference>